<evidence type="ECO:0000313" key="3">
    <source>
        <dbReference type="EMBL" id="GEU37421.1"/>
    </source>
</evidence>
<dbReference type="InterPro" id="IPR001584">
    <property type="entry name" value="Integrase_cat-core"/>
</dbReference>
<dbReference type="PROSITE" id="PS50994">
    <property type="entry name" value="INTEGRASE"/>
    <property type="match status" value="1"/>
</dbReference>
<proteinExistence type="predicted"/>
<organism evidence="3">
    <name type="scientific">Tanacetum cinerariifolium</name>
    <name type="common">Dalmatian daisy</name>
    <name type="synonym">Chrysanthemum cinerariifolium</name>
    <dbReference type="NCBI Taxonomy" id="118510"/>
    <lineage>
        <taxon>Eukaryota</taxon>
        <taxon>Viridiplantae</taxon>
        <taxon>Streptophyta</taxon>
        <taxon>Embryophyta</taxon>
        <taxon>Tracheophyta</taxon>
        <taxon>Spermatophyta</taxon>
        <taxon>Magnoliopsida</taxon>
        <taxon>eudicotyledons</taxon>
        <taxon>Gunneridae</taxon>
        <taxon>Pentapetalae</taxon>
        <taxon>asterids</taxon>
        <taxon>campanulids</taxon>
        <taxon>Asterales</taxon>
        <taxon>Asteraceae</taxon>
        <taxon>Asteroideae</taxon>
        <taxon>Anthemideae</taxon>
        <taxon>Anthemidinae</taxon>
        <taxon>Tanacetum</taxon>
    </lineage>
</organism>
<dbReference type="PANTHER" id="PTHR24559:SF427">
    <property type="entry name" value="RNA-DIRECTED DNA POLYMERASE"/>
    <property type="match status" value="1"/>
</dbReference>
<gene>
    <name evidence="3" type="ORF">Tci_009399</name>
</gene>
<dbReference type="AlphaFoldDB" id="A0A6L2JK66"/>
<dbReference type="InterPro" id="IPR012337">
    <property type="entry name" value="RNaseH-like_sf"/>
</dbReference>
<dbReference type="PANTHER" id="PTHR24559">
    <property type="entry name" value="TRANSPOSON TY3-I GAG-POL POLYPROTEIN"/>
    <property type="match status" value="1"/>
</dbReference>
<accession>A0A6L2JK66</accession>
<dbReference type="GO" id="GO:0003964">
    <property type="term" value="F:RNA-directed DNA polymerase activity"/>
    <property type="evidence" value="ECO:0007669"/>
    <property type="project" value="UniProtKB-KW"/>
</dbReference>
<sequence>MVMMRAVAPSNYCLAPPSGTPPLLPIPLPTSSPPLLLPSTDYRADVPEVVLSPRKRLCIAHGPRYEIRECSSAPTARPTGGFRADYGFVGTLVAKIRHDLDSEIGYRITDVWEDPDEIAEEIPRTDVAELCQRMIDFVTTVRQDTDEIYVQLDDAHYDRLMMSGQLNLLHRDGCFHAPIARLMKIEARASREAWTISTDRRGTDSGKDIEDSDGSSIENNNLNGNGSQGSVSGITRPVRPTCECTYTDFLKFQPMTFKGTEGIVCLTQWFEKMETVFNISNYTVKNQVKFATYTLHGVALTWSKSHVKTVGYHAAYGVPWNTLMKIMTAKYCPRNEIKKLEMEIWELKVKESDKIEKYVGGLLNMIHGSVMASKQKIMHDVVEFVTELMDKKIRTFAERPTLLGLERRSHIGDLSHYDLNETITMMVCVLPNATSATELAIWPGHFKRECLKLKNNNRGNQGRNGNAPAKVYAVGNVGTNSDSNVVTGTFLLNNRYASSLFDTGADRSFVSTVFSSLIDITPTILDYYYDVKLAEGKIIWINTIVQGFTLNFLNHPFNVNLMPVELGSFNVIIGMDWLAKYHADIVCAEKIKDGSFRMCINYRELNKLTVKNCYLLPRIDYLFDQLQGSSVYSKIDLRSGYHQLRVREEDILKMEFRTRYGHYEFQVMIGCCVNSKGEDQIEAQKLENFKKEDVGGMIRKDIPKERPLGLLVQPEIPQWMWDNITMDFVTKLPKSSQGYDTIWVIVDRLNKSALFLPIRETNPMEKLVRMYLKEVVTRHGIPVLIISDHDGRFASNLEVTLEGFGNDIKSFKNEVSQNMSNLEKQLNNEILHEKDSKSDLRVIKVQFDKFIHSKVLKLSNYNSYDRDRIKATHLEIKAVGQGINAQKSTFRDDTDIRPSYDIEPMVEVPYTAKYNVFSIETQHTDQPENMNDTSLMEKVDSNTTPDSSYMRDIDNRADQNAKACDDERVMLANLILNLKLDIDENKNIQKQFVGYQTYNHI</sequence>
<dbReference type="Gene3D" id="3.30.70.270">
    <property type="match status" value="1"/>
</dbReference>
<dbReference type="CDD" id="cd00303">
    <property type="entry name" value="retropepsin_like"/>
    <property type="match status" value="1"/>
</dbReference>
<feature type="compositionally biased region" description="Basic and acidic residues" evidence="1">
    <location>
        <begin position="198"/>
        <end position="209"/>
    </location>
</feature>
<dbReference type="SUPFAM" id="SSF56672">
    <property type="entry name" value="DNA/RNA polymerases"/>
    <property type="match status" value="1"/>
</dbReference>
<protein>
    <submittedName>
        <fullName evidence="3">Reverse transcriptase domain-containing protein</fullName>
    </submittedName>
</protein>
<keyword evidence="3" id="KW-0808">Transferase</keyword>
<dbReference type="InterPro" id="IPR000477">
    <property type="entry name" value="RT_dom"/>
</dbReference>
<dbReference type="InterPro" id="IPR036397">
    <property type="entry name" value="RNaseH_sf"/>
</dbReference>
<dbReference type="SUPFAM" id="SSF53098">
    <property type="entry name" value="Ribonuclease H-like"/>
    <property type="match status" value="1"/>
</dbReference>
<dbReference type="CDD" id="cd01647">
    <property type="entry name" value="RT_LTR"/>
    <property type="match status" value="1"/>
</dbReference>
<feature type="domain" description="Integrase catalytic" evidence="2">
    <location>
        <begin position="713"/>
        <end position="906"/>
    </location>
</feature>
<keyword evidence="3" id="KW-0548">Nucleotidyltransferase</keyword>
<dbReference type="Pfam" id="PF00078">
    <property type="entry name" value="RVT_1"/>
    <property type="match status" value="1"/>
</dbReference>
<dbReference type="GO" id="GO:0015074">
    <property type="term" value="P:DNA integration"/>
    <property type="evidence" value="ECO:0007669"/>
    <property type="project" value="InterPro"/>
</dbReference>
<dbReference type="InterPro" id="IPR021109">
    <property type="entry name" value="Peptidase_aspartic_dom_sf"/>
</dbReference>
<dbReference type="SUPFAM" id="SSF50630">
    <property type="entry name" value="Acid proteases"/>
    <property type="match status" value="1"/>
</dbReference>
<evidence type="ECO:0000259" key="2">
    <source>
        <dbReference type="PROSITE" id="PS50994"/>
    </source>
</evidence>
<keyword evidence="3" id="KW-0695">RNA-directed DNA polymerase</keyword>
<dbReference type="InterPro" id="IPR043502">
    <property type="entry name" value="DNA/RNA_pol_sf"/>
</dbReference>
<feature type="region of interest" description="Disordered" evidence="1">
    <location>
        <begin position="196"/>
        <end position="234"/>
    </location>
</feature>
<dbReference type="Gene3D" id="3.30.420.10">
    <property type="entry name" value="Ribonuclease H-like superfamily/Ribonuclease H"/>
    <property type="match status" value="1"/>
</dbReference>
<dbReference type="Pfam" id="PF03732">
    <property type="entry name" value="Retrotrans_gag"/>
    <property type="match status" value="1"/>
</dbReference>
<dbReference type="EMBL" id="BKCJ010000927">
    <property type="protein sequence ID" value="GEU37421.1"/>
    <property type="molecule type" value="Genomic_DNA"/>
</dbReference>
<dbReference type="GO" id="GO:0003676">
    <property type="term" value="F:nucleic acid binding"/>
    <property type="evidence" value="ECO:0007669"/>
    <property type="project" value="InterPro"/>
</dbReference>
<evidence type="ECO:0000256" key="1">
    <source>
        <dbReference type="SAM" id="MobiDB-lite"/>
    </source>
</evidence>
<name>A0A6L2JK66_TANCI</name>
<dbReference type="Pfam" id="PF08284">
    <property type="entry name" value="RVP_2"/>
    <property type="match status" value="1"/>
</dbReference>
<dbReference type="InterPro" id="IPR043128">
    <property type="entry name" value="Rev_trsase/Diguanyl_cyclase"/>
</dbReference>
<dbReference type="InterPro" id="IPR053134">
    <property type="entry name" value="RNA-dir_DNA_polymerase"/>
</dbReference>
<dbReference type="Gene3D" id="3.10.10.10">
    <property type="entry name" value="HIV Type 1 Reverse Transcriptase, subunit A, domain 1"/>
    <property type="match status" value="1"/>
</dbReference>
<feature type="compositionally biased region" description="Low complexity" evidence="1">
    <location>
        <begin position="214"/>
        <end position="233"/>
    </location>
</feature>
<reference evidence="3" key="1">
    <citation type="journal article" date="2019" name="Sci. Rep.">
        <title>Draft genome of Tanacetum cinerariifolium, the natural source of mosquito coil.</title>
        <authorList>
            <person name="Yamashiro T."/>
            <person name="Shiraishi A."/>
            <person name="Satake H."/>
            <person name="Nakayama K."/>
        </authorList>
    </citation>
    <scope>NUCLEOTIDE SEQUENCE</scope>
</reference>
<dbReference type="InterPro" id="IPR005162">
    <property type="entry name" value="Retrotrans_gag_dom"/>
</dbReference>
<comment type="caution">
    <text evidence="3">The sequence shown here is derived from an EMBL/GenBank/DDBJ whole genome shotgun (WGS) entry which is preliminary data.</text>
</comment>